<sequence>MKELENIAGIAELNDAELELVSGRGGEEGGIGGYGGGGGGYGGKGGFVKGYRNENRILNNFSFRNNTNIGGVATIPITLSDFNCNSFSNTYIGY</sequence>
<keyword evidence="2" id="KW-1185">Reference proteome</keyword>
<dbReference type="RefSeq" id="WP_220195546.1">
    <property type="nucleotide sequence ID" value="NZ_BNJF01000002.1"/>
</dbReference>
<dbReference type="Proteomes" id="UP000612362">
    <property type="component" value="Unassembled WGS sequence"/>
</dbReference>
<comment type="caution">
    <text evidence="1">The sequence shown here is derived from an EMBL/GenBank/DDBJ whole genome shotgun (WGS) entry which is preliminary data.</text>
</comment>
<dbReference type="AlphaFoldDB" id="A0A8J3I7I9"/>
<gene>
    <name evidence="1" type="ORF">KSX_43120</name>
</gene>
<dbReference type="EMBL" id="BNJF01000002">
    <property type="protein sequence ID" value="GHO46149.1"/>
    <property type="molecule type" value="Genomic_DNA"/>
</dbReference>
<evidence type="ECO:0000313" key="1">
    <source>
        <dbReference type="EMBL" id="GHO46149.1"/>
    </source>
</evidence>
<proteinExistence type="predicted"/>
<name>A0A8J3I7I9_9CHLR</name>
<protein>
    <submittedName>
        <fullName evidence="1">Uncharacterized protein</fullName>
    </submittedName>
</protein>
<evidence type="ECO:0000313" key="2">
    <source>
        <dbReference type="Proteomes" id="UP000612362"/>
    </source>
</evidence>
<accession>A0A8J3I7I9</accession>
<reference evidence="1" key="1">
    <citation type="submission" date="2020-10" db="EMBL/GenBank/DDBJ databases">
        <title>Taxonomic study of unclassified bacteria belonging to the class Ktedonobacteria.</title>
        <authorList>
            <person name="Yabe S."/>
            <person name="Wang C.M."/>
            <person name="Zheng Y."/>
            <person name="Sakai Y."/>
            <person name="Cavaletti L."/>
            <person name="Monciardini P."/>
            <person name="Donadio S."/>
        </authorList>
    </citation>
    <scope>NUCLEOTIDE SEQUENCE</scope>
    <source>
        <strain evidence="1">SOSP1-1</strain>
    </source>
</reference>
<organism evidence="1 2">
    <name type="scientific">Ktedonospora formicarum</name>
    <dbReference type="NCBI Taxonomy" id="2778364"/>
    <lineage>
        <taxon>Bacteria</taxon>
        <taxon>Bacillati</taxon>
        <taxon>Chloroflexota</taxon>
        <taxon>Ktedonobacteria</taxon>
        <taxon>Ktedonobacterales</taxon>
        <taxon>Ktedonobacteraceae</taxon>
        <taxon>Ktedonospora</taxon>
    </lineage>
</organism>